<dbReference type="SUPFAM" id="SSF48537">
    <property type="entry name" value="Phospholipase C/P1 nuclease"/>
    <property type="match status" value="1"/>
</dbReference>
<evidence type="ECO:0000313" key="8">
    <source>
        <dbReference type="Proteomes" id="UP000295361"/>
    </source>
</evidence>
<dbReference type="Pfam" id="PF02265">
    <property type="entry name" value="S1-P1_nuclease"/>
    <property type="match status" value="1"/>
</dbReference>
<keyword evidence="4" id="KW-0378">Hydrolase</keyword>
<dbReference type="Proteomes" id="UP000295361">
    <property type="component" value="Unassembled WGS sequence"/>
</dbReference>
<dbReference type="GO" id="GO:0016788">
    <property type="term" value="F:hydrolase activity, acting on ester bonds"/>
    <property type="evidence" value="ECO:0007669"/>
    <property type="project" value="InterPro"/>
</dbReference>
<evidence type="ECO:0000256" key="5">
    <source>
        <dbReference type="ARBA" id="ARBA00023157"/>
    </source>
</evidence>
<comment type="caution">
    <text evidence="7">The sequence shown here is derived from an EMBL/GenBank/DDBJ whole genome shotgun (WGS) entry which is preliminary data.</text>
</comment>
<evidence type="ECO:0000256" key="4">
    <source>
        <dbReference type="ARBA" id="ARBA00022801"/>
    </source>
</evidence>
<dbReference type="Gene3D" id="1.10.575.10">
    <property type="entry name" value="P1 Nuclease"/>
    <property type="match status" value="1"/>
</dbReference>
<dbReference type="PANTHER" id="PTHR33146:SF26">
    <property type="entry name" value="ENDONUCLEASE 4"/>
    <property type="match status" value="1"/>
</dbReference>
<evidence type="ECO:0000256" key="3">
    <source>
        <dbReference type="ARBA" id="ARBA00022759"/>
    </source>
</evidence>
<dbReference type="AlphaFoldDB" id="A0A4R6QRA2"/>
<keyword evidence="1" id="KW-0540">Nuclease</keyword>
<name>A0A4R6QRA2_9BURK</name>
<keyword evidence="8" id="KW-1185">Reference proteome</keyword>
<keyword evidence="6" id="KW-0325">Glycoprotein</keyword>
<dbReference type="PANTHER" id="PTHR33146">
    <property type="entry name" value="ENDONUCLEASE 4"/>
    <property type="match status" value="1"/>
</dbReference>
<evidence type="ECO:0000256" key="2">
    <source>
        <dbReference type="ARBA" id="ARBA00022723"/>
    </source>
</evidence>
<accession>A0A4R6QRA2</accession>
<reference evidence="7 8" key="1">
    <citation type="submission" date="2019-03" db="EMBL/GenBank/DDBJ databases">
        <title>Genomic Encyclopedia of Type Strains, Phase IV (KMG-IV): sequencing the most valuable type-strain genomes for metagenomic binning, comparative biology and taxonomic classification.</title>
        <authorList>
            <person name="Goeker M."/>
        </authorList>
    </citation>
    <scope>NUCLEOTIDE SEQUENCE [LARGE SCALE GENOMIC DNA]</scope>
    <source>
        <strain evidence="7 8">DSM 16998</strain>
    </source>
</reference>
<dbReference type="GO" id="GO:0004519">
    <property type="term" value="F:endonuclease activity"/>
    <property type="evidence" value="ECO:0007669"/>
    <property type="project" value="UniProtKB-KW"/>
</dbReference>
<organism evidence="7 8">
    <name type="scientific">Roseateles toxinivorans</name>
    <dbReference type="NCBI Taxonomy" id="270368"/>
    <lineage>
        <taxon>Bacteria</taxon>
        <taxon>Pseudomonadati</taxon>
        <taxon>Pseudomonadota</taxon>
        <taxon>Betaproteobacteria</taxon>
        <taxon>Burkholderiales</taxon>
        <taxon>Sphaerotilaceae</taxon>
        <taxon>Roseateles</taxon>
    </lineage>
</organism>
<gene>
    <name evidence="7" type="ORF">DES47_10236</name>
</gene>
<dbReference type="InParanoid" id="A0A4R6QRA2"/>
<keyword evidence="2" id="KW-0479">Metal-binding</keyword>
<dbReference type="InterPro" id="IPR003154">
    <property type="entry name" value="S1/P1nuclease"/>
</dbReference>
<dbReference type="GO" id="GO:0046872">
    <property type="term" value="F:metal ion binding"/>
    <property type="evidence" value="ECO:0007669"/>
    <property type="project" value="UniProtKB-KW"/>
</dbReference>
<evidence type="ECO:0000256" key="1">
    <source>
        <dbReference type="ARBA" id="ARBA00022722"/>
    </source>
</evidence>
<evidence type="ECO:0000256" key="6">
    <source>
        <dbReference type="ARBA" id="ARBA00023180"/>
    </source>
</evidence>
<proteinExistence type="predicted"/>
<evidence type="ECO:0000313" key="7">
    <source>
        <dbReference type="EMBL" id="TDP72291.1"/>
    </source>
</evidence>
<dbReference type="InterPro" id="IPR008947">
    <property type="entry name" value="PLipase_C/P1_nuclease_dom_sf"/>
</dbReference>
<dbReference type="GO" id="GO:0006308">
    <property type="term" value="P:DNA catabolic process"/>
    <property type="evidence" value="ECO:0007669"/>
    <property type="project" value="InterPro"/>
</dbReference>
<dbReference type="GO" id="GO:0003676">
    <property type="term" value="F:nucleic acid binding"/>
    <property type="evidence" value="ECO:0007669"/>
    <property type="project" value="InterPro"/>
</dbReference>
<dbReference type="EMBL" id="SNXS01000002">
    <property type="protein sequence ID" value="TDP72291.1"/>
    <property type="molecule type" value="Genomic_DNA"/>
</dbReference>
<protein>
    <submittedName>
        <fullName evidence="7">S1/P1 nuclease</fullName>
    </submittedName>
</protein>
<keyword evidence="3" id="KW-0255">Endonuclease</keyword>
<sequence length="283" mass="30105">MQTAASWADCARSVESSGGVWSYVKPGTWPSCKLYENPESQAALIAFVKRNASRCGGFASSVQCRHKSYHFVDLSLPHTTYDPKLPGAGPTDLVHAINASLIVLEGGKSPAPFDLRGQREALRLLTHYLGDLHQPLHVGSIYLDGAGHALDPATEQEAHDHSNAGGNSIMVGTAKLHGLWDDVSDKLLKQMVSGPGLAEARAVPPAKGAMAQWAADWAGESVVQAGKAFKGLKIGAKQAGAMGAAWPATATDPNYRQTREALQHEQLVKAGARLAQMLTTLWP</sequence>
<keyword evidence="5" id="KW-1015">Disulfide bond</keyword>